<protein>
    <submittedName>
        <fullName evidence="1">Uncharacterized protein</fullName>
    </submittedName>
</protein>
<accession>A0ABW2A434</accession>
<proteinExistence type="predicted"/>
<dbReference type="Proteomes" id="UP001596422">
    <property type="component" value="Unassembled WGS sequence"/>
</dbReference>
<name>A0ABW2A434_9GAMM</name>
<keyword evidence="2" id="KW-1185">Reference proteome</keyword>
<gene>
    <name evidence="1" type="ORF">ACFQDL_20550</name>
</gene>
<evidence type="ECO:0000313" key="1">
    <source>
        <dbReference type="EMBL" id="MFC6672190.1"/>
    </source>
</evidence>
<comment type="caution">
    <text evidence="1">The sequence shown here is derived from an EMBL/GenBank/DDBJ whole genome shotgun (WGS) entry which is preliminary data.</text>
</comment>
<dbReference type="RefSeq" id="WP_379910647.1">
    <property type="nucleotide sequence ID" value="NZ_JBHSWE010000001.1"/>
</dbReference>
<dbReference type="EMBL" id="JBHSWE010000001">
    <property type="protein sequence ID" value="MFC6672190.1"/>
    <property type="molecule type" value="Genomic_DNA"/>
</dbReference>
<sequence>MATVAFYGPNRTLATKIAVGIVDGEGQDARLLERWRSEDGVDIRFKTTVINEIDRFLKRNKVRSVVMVDAIIGCPHEEGIDYPDGEECPACPYWHGRDRFTGERIE</sequence>
<organism evidence="1 2">
    <name type="scientific">Marinobacterium aestuariivivens</name>
    <dbReference type="NCBI Taxonomy" id="1698799"/>
    <lineage>
        <taxon>Bacteria</taxon>
        <taxon>Pseudomonadati</taxon>
        <taxon>Pseudomonadota</taxon>
        <taxon>Gammaproteobacteria</taxon>
        <taxon>Oceanospirillales</taxon>
        <taxon>Oceanospirillaceae</taxon>
        <taxon>Marinobacterium</taxon>
    </lineage>
</organism>
<evidence type="ECO:0000313" key="2">
    <source>
        <dbReference type="Proteomes" id="UP001596422"/>
    </source>
</evidence>
<reference evidence="2" key="1">
    <citation type="journal article" date="2019" name="Int. J. Syst. Evol. Microbiol.">
        <title>The Global Catalogue of Microorganisms (GCM) 10K type strain sequencing project: providing services to taxonomists for standard genome sequencing and annotation.</title>
        <authorList>
            <consortium name="The Broad Institute Genomics Platform"/>
            <consortium name="The Broad Institute Genome Sequencing Center for Infectious Disease"/>
            <person name="Wu L."/>
            <person name="Ma J."/>
        </authorList>
    </citation>
    <scope>NUCLEOTIDE SEQUENCE [LARGE SCALE GENOMIC DNA]</scope>
    <source>
        <strain evidence="2">NBRC 111756</strain>
    </source>
</reference>